<dbReference type="InterPro" id="IPR000595">
    <property type="entry name" value="cNMP-bd_dom"/>
</dbReference>
<feature type="domain" description="EF-hand" evidence="15">
    <location>
        <begin position="330"/>
        <end position="365"/>
    </location>
</feature>
<dbReference type="InterPro" id="IPR023395">
    <property type="entry name" value="MCP_dom_sf"/>
</dbReference>
<proteinExistence type="inferred from homology"/>
<evidence type="ECO:0000256" key="12">
    <source>
        <dbReference type="PROSITE-ProRule" id="PRU00282"/>
    </source>
</evidence>
<dbReference type="InterPro" id="IPR051028">
    <property type="entry name" value="Mito_Solute_Carrier"/>
</dbReference>
<evidence type="ECO:0000256" key="1">
    <source>
        <dbReference type="ARBA" id="ARBA00004448"/>
    </source>
</evidence>
<keyword evidence="4 12" id="KW-0812">Transmembrane</keyword>
<feature type="domain" description="Cyclic nucleotide-binding" evidence="14">
    <location>
        <begin position="80"/>
        <end position="179"/>
    </location>
</feature>
<dbReference type="PANTHER" id="PTHR45678">
    <property type="entry name" value="MITOCHONDRIAL 2-OXODICARBOXYLATE CARRIER 1-RELATED"/>
    <property type="match status" value="1"/>
</dbReference>
<comment type="subcellular location">
    <subcellularLocation>
        <location evidence="1">Mitochondrion inner membrane</location>
        <topology evidence="1">Multi-pass membrane protein</topology>
    </subcellularLocation>
</comment>
<evidence type="ECO:0000256" key="11">
    <source>
        <dbReference type="ARBA" id="ARBA00038674"/>
    </source>
</evidence>
<dbReference type="EMBL" id="SDOX01000010">
    <property type="protein sequence ID" value="TFJ86010.1"/>
    <property type="molecule type" value="Genomic_DNA"/>
</dbReference>
<dbReference type="GO" id="GO:0005509">
    <property type="term" value="F:calcium ion binding"/>
    <property type="evidence" value="ECO:0007669"/>
    <property type="project" value="InterPro"/>
</dbReference>
<dbReference type="InterPro" id="IPR014710">
    <property type="entry name" value="RmlC-like_jellyroll"/>
</dbReference>
<feature type="region of interest" description="Disordered" evidence="13">
    <location>
        <begin position="1"/>
        <end position="21"/>
    </location>
</feature>
<accession>A0A4D9D3J4</accession>
<reference evidence="16 17" key="1">
    <citation type="submission" date="2019-01" db="EMBL/GenBank/DDBJ databases">
        <title>Nuclear Genome Assembly of the Microalgal Biofuel strain Nannochloropsis salina CCMP1776.</title>
        <authorList>
            <person name="Hovde B."/>
        </authorList>
    </citation>
    <scope>NUCLEOTIDE SEQUENCE [LARGE SCALE GENOMIC DNA]</scope>
    <source>
        <strain evidence="16 17">CCMP1776</strain>
    </source>
</reference>
<evidence type="ECO:0000256" key="8">
    <source>
        <dbReference type="ARBA" id="ARBA00022989"/>
    </source>
</evidence>
<gene>
    <name evidence="16" type="ORF">NSK_002830</name>
</gene>
<feature type="repeat" description="Solcar" evidence="12">
    <location>
        <begin position="516"/>
        <end position="608"/>
    </location>
</feature>
<evidence type="ECO:0000313" key="17">
    <source>
        <dbReference type="Proteomes" id="UP000355283"/>
    </source>
</evidence>
<feature type="repeat" description="Solcar" evidence="12">
    <location>
        <begin position="722"/>
        <end position="810"/>
    </location>
</feature>
<keyword evidence="10 12" id="KW-0472">Membrane</keyword>
<dbReference type="Gene3D" id="2.60.120.10">
    <property type="entry name" value="Jelly Rolls"/>
    <property type="match status" value="1"/>
</dbReference>
<organism evidence="16 17">
    <name type="scientific">Nannochloropsis salina CCMP1776</name>
    <dbReference type="NCBI Taxonomy" id="1027361"/>
    <lineage>
        <taxon>Eukaryota</taxon>
        <taxon>Sar</taxon>
        <taxon>Stramenopiles</taxon>
        <taxon>Ochrophyta</taxon>
        <taxon>Eustigmatophyceae</taxon>
        <taxon>Eustigmatales</taxon>
        <taxon>Monodopsidaceae</taxon>
        <taxon>Microchloropsis</taxon>
        <taxon>Microchloropsis salina</taxon>
    </lineage>
</organism>
<dbReference type="GO" id="GO:0015183">
    <property type="term" value="F:L-aspartate transmembrane transporter activity"/>
    <property type="evidence" value="ECO:0007669"/>
    <property type="project" value="TreeGrafter"/>
</dbReference>
<dbReference type="Proteomes" id="UP000355283">
    <property type="component" value="Unassembled WGS sequence"/>
</dbReference>
<protein>
    <submittedName>
        <fullName evidence="16">Uncharacterized protein</fullName>
    </submittedName>
</protein>
<dbReference type="FunFam" id="1.50.40.10:FF:000004">
    <property type="entry name" value="Calcium-binding mitochondrial carrier protein Aralar1"/>
    <property type="match status" value="1"/>
</dbReference>
<dbReference type="GO" id="GO:0043490">
    <property type="term" value="P:malate-aspartate shuttle"/>
    <property type="evidence" value="ECO:0007669"/>
    <property type="project" value="TreeGrafter"/>
</dbReference>
<comment type="similarity">
    <text evidence="2">Belongs to the mitochondrial carrier (TC 2.A.29) family.</text>
</comment>
<dbReference type="CDD" id="cd00038">
    <property type="entry name" value="CAP_ED"/>
    <property type="match status" value="1"/>
</dbReference>
<sequence>MSNASLSRVSSNKTKPSPLIVGLSPVSAPQLERTPTLFDHLHLEPHEKVNHKTFQHGVRVPDKSESQRKLIELALHQNSLFTCLDEEQIGKFIKEARLVEFDPGEVVFVQGEKGYDCFIIDEGEVEIMDALEDGSFDPFLSKGRGEIFGDGSMIFHRRRSATVKAKQKVRTWVVDDEVFVEKILHSARIKALFDKYASLKDPSDPNGDAVMTMDDFVRSCNDTSGIDVIKYSQLRSLYRIVRGDQEFVRFKDFSLFNMFMTRPDPEYDIAFLLFDRNKQGFLTKEDVLHFLSTHVGTAFDKDCDLMKRFFGSTGKKRVRVDDFSLFFNKLQNEMTQQAFLQMDPDGNGWVSLEDFYQLLSNFGRRQLPESLVARINATRRGRSVSFFDFLAYQTILNNLPSLCTTIATAADIKSGPLSKDDFKVACRVLNRRFSRAESDVVFELFDLNGDGYISPDNCKTVLGASYIKELRAIVGRGGAVTFAPPPGYTVEKYSSHHNAHIDDAKVVPKTVMERVFQFLQGFSLGAIAGGIGAFAVYPLDLVKTRMQNQRSGKIMPGAVQYKGNIDCFRQVLAREGILGFYGGLLPQLVGVAPEKAIKLAVNDLLRDMFTNRDKVTGQDSIYFPLEVLAGCGAGASQVVFTNPLEIVKIRLQVQGETAQVLMAQGMKAPSASSAWQIVKELGFVGLYRGASACFLRDIPFSGIYFPAYAAAKRYVAGDADKIQPYHLLIAGAMAGVPAASLTTPADVIKTRLQVKPRPGEVAYEGMADCVAKIYAAEGITAFFKGAIMRVMRSSPQFGVTLLAYEGLRSFISPTMEPRPPTNAPISQSDYDAFRKEHLSLMADNVSNLVWGSEKW</sequence>
<comment type="subunit">
    <text evidence="11">Homodimer (via N-terminus).</text>
</comment>
<dbReference type="OrthoDB" id="2161at2759"/>
<evidence type="ECO:0000259" key="15">
    <source>
        <dbReference type="PROSITE" id="PS50222"/>
    </source>
</evidence>
<dbReference type="SUPFAM" id="SSF103506">
    <property type="entry name" value="Mitochondrial carrier"/>
    <property type="match status" value="1"/>
</dbReference>
<dbReference type="InterPro" id="IPR018108">
    <property type="entry name" value="MCP_transmembrane"/>
</dbReference>
<feature type="domain" description="EF-hand" evidence="15">
    <location>
        <begin position="262"/>
        <end position="297"/>
    </location>
</feature>
<dbReference type="InterPro" id="IPR011992">
    <property type="entry name" value="EF-hand-dom_pair"/>
</dbReference>
<dbReference type="Pfam" id="PF13833">
    <property type="entry name" value="EF-hand_8"/>
    <property type="match status" value="1"/>
</dbReference>
<evidence type="ECO:0000256" key="13">
    <source>
        <dbReference type="SAM" id="MobiDB-lite"/>
    </source>
</evidence>
<dbReference type="Gene3D" id="1.10.238.10">
    <property type="entry name" value="EF-hand"/>
    <property type="match status" value="3"/>
</dbReference>
<dbReference type="PANTHER" id="PTHR45678:SF9">
    <property type="entry name" value="CALCIUM-BINDING MITOCHONDRIAL CARRIER PROTEIN ARALAR1"/>
    <property type="match status" value="1"/>
</dbReference>
<keyword evidence="5" id="KW-0677">Repeat</keyword>
<evidence type="ECO:0000256" key="2">
    <source>
        <dbReference type="ARBA" id="ARBA00006375"/>
    </source>
</evidence>
<dbReference type="PROSITE" id="PS50920">
    <property type="entry name" value="SOLCAR"/>
    <property type="match status" value="3"/>
</dbReference>
<keyword evidence="9" id="KW-0496">Mitochondrion</keyword>
<evidence type="ECO:0000256" key="3">
    <source>
        <dbReference type="ARBA" id="ARBA00022448"/>
    </source>
</evidence>
<dbReference type="SUPFAM" id="SSF47473">
    <property type="entry name" value="EF-hand"/>
    <property type="match status" value="2"/>
</dbReference>
<evidence type="ECO:0000256" key="7">
    <source>
        <dbReference type="ARBA" id="ARBA00022837"/>
    </source>
</evidence>
<feature type="domain" description="EF-hand" evidence="15">
    <location>
        <begin position="433"/>
        <end position="468"/>
    </location>
</feature>
<evidence type="ECO:0000256" key="9">
    <source>
        <dbReference type="ARBA" id="ARBA00023128"/>
    </source>
</evidence>
<dbReference type="PROSITE" id="PS50222">
    <property type="entry name" value="EF_HAND_2"/>
    <property type="match status" value="3"/>
</dbReference>
<keyword evidence="7" id="KW-0106">Calcium</keyword>
<dbReference type="SUPFAM" id="SSF51206">
    <property type="entry name" value="cAMP-binding domain-like"/>
    <property type="match status" value="1"/>
</dbReference>
<comment type="caution">
    <text evidence="16">The sequence shown here is derived from an EMBL/GenBank/DDBJ whole genome shotgun (WGS) entry which is preliminary data.</text>
</comment>
<dbReference type="AlphaFoldDB" id="A0A4D9D3J4"/>
<dbReference type="PROSITE" id="PS00018">
    <property type="entry name" value="EF_HAND_1"/>
    <property type="match status" value="1"/>
</dbReference>
<keyword evidence="6" id="KW-0999">Mitochondrion inner membrane</keyword>
<keyword evidence="17" id="KW-1185">Reference proteome</keyword>
<dbReference type="Gene3D" id="1.50.40.10">
    <property type="entry name" value="Mitochondrial carrier domain"/>
    <property type="match status" value="1"/>
</dbReference>
<dbReference type="SMART" id="SM00100">
    <property type="entry name" value="cNMP"/>
    <property type="match status" value="1"/>
</dbReference>
<evidence type="ECO:0000313" key="16">
    <source>
        <dbReference type="EMBL" id="TFJ86010.1"/>
    </source>
</evidence>
<dbReference type="GO" id="GO:0005313">
    <property type="term" value="F:L-glutamate transmembrane transporter activity"/>
    <property type="evidence" value="ECO:0007669"/>
    <property type="project" value="TreeGrafter"/>
</dbReference>
<dbReference type="PROSITE" id="PS50042">
    <property type="entry name" value="CNMP_BINDING_3"/>
    <property type="match status" value="1"/>
</dbReference>
<dbReference type="SMART" id="SM00054">
    <property type="entry name" value="EFh"/>
    <property type="match status" value="3"/>
</dbReference>
<dbReference type="InterPro" id="IPR018247">
    <property type="entry name" value="EF_Hand_1_Ca_BS"/>
</dbReference>
<dbReference type="Pfam" id="PF13499">
    <property type="entry name" value="EF-hand_7"/>
    <property type="match status" value="1"/>
</dbReference>
<feature type="repeat" description="Solcar" evidence="12">
    <location>
        <begin position="621"/>
        <end position="714"/>
    </location>
</feature>
<dbReference type="InterPro" id="IPR002048">
    <property type="entry name" value="EF_hand_dom"/>
</dbReference>
<dbReference type="InterPro" id="IPR002067">
    <property type="entry name" value="MCP"/>
</dbReference>
<dbReference type="Pfam" id="PF00027">
    <property type="entry name" value="cNMP_binding"/>
    <property type="match status" value="1"/>
</dbReference>
<dbReference type="PRINTS" id="PR00926">
    <property type="entry name" value="MITOCARRIER"/>
</dbReference>
<evidence type="ECO:0000256" key="6">
    <source>
        <dbReference type="ARBA" id="ARBA00022792"/>
    </source>
</evidence>
<feature type="compositionally biased region" description="Polar residues" evidence="13">
    <location>
        <begin position="1"/>
        <end position="15"/>
    </location>
</feature>
<keyword evidence="3" id="KW-0813">Transport</keyword>
<name>A0A4D9D3J4_9STRA</name>
<dbReference type="GO" id="GO:0005743">
    <property type="term" value="C:mitochondrial inner membrane"/>
    <property type="evidence" value="ECO:0007669"/>
    <property type="project" value="UniProtKB-SubCell"/>
</dbReference>
<dbReference type="Pfam" id="PF00153">
    <property type="entry name" value="Mito_carr"/>
    <property type="match status" value="3"/>
</dbReference>
<keyword evidence="8" id="KW-1133">Transmembrane helix</keyword>
<evidence type="ECO:0000256" key="5">
    <source>
        <dbReference type="ARBA" id="ARBA00022737"/>
    </source>
</evidence>
<evidence type="ECO:0000256" key="4">
    <source>
        <dbReference type="ARBA" id="ARBA00022692"/>
    </source>
</evidence>
<evidence type="ECO:0000259" key="14">
    <source>
        <dbReference type="PROSITE" id="PS50042"/>
    </source>
</evidence>
<dbReference type="InterPro" id="IPR018490">
    <property type="entry name" value="cNMP-bd_dom_sf"/>
</dbReference>
<evidence type="ECO:0000256" key="10">
    <source>
        <dbReference type="ARBA" id="ARBA00023136"/>
    </source>
</evidence>